<accession>A0A6A4SE90</accession>
<dbReference type="Proteomes" id="UP000438429">
    <property type="component" value="Unassembled WGS sequence"/>
</dbReference>
<gene>
    <name evidence="2" type="ORF">F2P81_017560</name>
</gene>
<sequence>MLIFASEDGSALAIRRCAASRLLQDLRQDICAVSMVTAHKHDSHDGINTFFLMISSDVGMLQKRHTASPAHRISIIAADVMKRTRRRSDAILQWPLRRTNSPPPPSAVRKILDDDEEEEEKKKKENISKHQLSCGFQRTMLLKRETTRPRKRTRRHVCAPRVRRVM</sequence>
<evidence type="ECO:0000313" key="3">
    <source>
        <dbReference type="Proteomes" id="UP000438429"/>
    </source>
</evidence>
<name>A0A6A4SE90_SCOMX</name>
<comment type="caution">
    <text evidence="2">The sequence shown here is derived from an EMBL/GenBank/DDBJ whole genome shotgun (WGS) entry which is preliminary data.</text>
</comment>
<feature type="region of interest" description="Disordered" evidence="1">
    <location>
        <begin position="96"/>
        <end position="130"/>
    </location>
</feature>
<dbReference type="EMBL" id="VEVO01000015">
    <property type="protein sequence ID" value="KAF0030829.1"/>
    <property type="molecule type" value="Genomic_DNA"/>
</dbReference>
<reference evidence="2 3" key="1">
    <citation type="submission" date="2019-06" db="EMBL/GenBank/DDBJ databases">
        <title>Draft genomes of female and male turbot (Scophthalmus maximus).</title>
        <authorList>
            <person name="Xu H."/>
            <person name="Xu X.-W."/>
            <person name="Shao C."/>
            <person name="Chen S."/>
        </authorList>
    </citation>
    <scope>NUCLEOTIDE SEQUENCE [LARGE SCALE GENOMIC DNA]</scope>
    <source>
        <strain evidence="2">Ysfricsl-2016a</strain>
        <tissue evidence="2">Blood</tissue>
    </source>
</reference>
<evidence type="ECO:0000256" key="1">
    <source>
        <dbReference type="SAM" id="MobiDB-lite"/>
    </source>
</evidence>
<evidence type="ECO:0000313" key="2">
    <source>
        <dbReference type="EMBL" id="KAF0030829.1"/>
    </source>
</evidence>
<organism evidence="2 3">
    <name type="scientific">Scophthalmus maximus</name>
    <name type="common">Turbot</name>
    <name type="synonym">Psetta maxima</name>
    <dbReference type="NCBI Taxonomy" id="52904"/>
    <lineage>
        <taxon>Eukaryota</taxon>
        <taxon>Metazoa</taxon>
        <taxon>Chordata</taxon>
        <taxon>Craniata</taxon>
        <taxon>Vertebrata</taxon>
        <taxon>Euteleostomi</taxon>
        <taxon>Actinopterygii</taxon>
        <taxon>Neopterygii</taxon>
        <taxon>Teleostei</taxon>
        <taxon>Neoteleostei</taxon>
        <taxon>Acanthomorphata</taxon>
        <taxon>Carangaria</taxon>
        <taxon>Pleuronectiformes</taxon>
        <taxon>Pleuronectoidei</taxon>
        <taxon>Scophthalmidae</taxon>
        <taxon>Scophthalmus</taxon>
    </lineage>
</organism>
<protein>
    <submittedName>
        <fullName evidence="2">Uncharacterized protein</fullName>
    </submittedName>
</protein>
<dbReference type="AlphaFoldDB" id="A0A6A4SE90"/>
<proteinExistence type="predicted"/>